<evidence type="ECO:0000313" key="1">
    <source>
        <dbReference type="EMBL" id="CAA6813376.1"/>
    </source>
</evidence>
<organism evidence="1">
    <name type="scientific">uncultured Sulfurovum sp</name>
    <dbReference type="NCBI Taxonomy" id="269237"/>
    <lineage>
        <taxon>Bacteria</taxon>
        <taxon>Pseudomonadati</taxon>
        <taxon>Campylobacterota</taxon>
        <taxon>Epsilonproteobacteria</taxon>
        <taxon>Campylobacterales</taxon>
        <taxon>Sulfurovaceae</taxon>
        <taxon>Sulfurovum</taxon>
        <taxon>environmental samples</taxon>
    </lineage>
</organism>
<dbReference type="SUPFAM" id="SSF53223">
    <property type="entry name" value="Aminoacid dehydrogenase-like, N-terminal domain"/>
    <property type="match status" value="1"/>
</dbReference>
<accession>A0A6S6TAL0</accession>
<dbReference type="AlphaFoldDB" id="A0A6S6TAL0"/>
<dbReference type="Gene3D" id="3.40.50.10860">
    <property type="entry name" value="Leucine Dehydrogenase, chain A, domain 1"/>
    <property type="match status" value="1"/>
</dbReference>
<dbReference type="GO" id="GO:0016491">
    <property type="term" value="F:oxidoreductase activity"/>
    <property type="evidence" value="ECO:0007669"/>
    <property type="project" value="UniProtKB-ARBA"/>
</dbReference>
<proteinExistence type="predicted"/>
<name>A0A6S6TAL0_9BACT</name>
<gene>
    <name evidence="1" type="ORF">HELGO_WM6515</name>
</gene>
<sequence length="161" mass="18740">MWKESFLMKPEEIKPDTELCTILGFNAQTGNCRRYFNGCLKTNKLNATAIALNIKDEHFHYTMENLANSKVNRMILEHEFCQNVIGYCDELDDCATTKKFVDFVEVVEGKIIGYCLDDAIDAYIENPDFVDERIRLAMKMMLLSNRWYKAKIDMDLIPTMI</sequence>
<protein>
    <submittedName>
        <fullName evidence="1">Uncharacterized protein</fullName>
    </submittedName>
</protein>
<reference evidence="1" key="1">
    <citation type="submission" date="2020-01" db="EMBL/GenBank/DDBJ databases">
        <authorList>
            <person name="Meier V. D."/>
            <person name="Meier V D."/>
        </authorList>
    </citation>
    <scope>NUCLEOTIDE SEQUENCE</scope>
    <source>
        <strain evidence="1">HLG_WM_MAG_04</strain>
    </source>
</reference>
<dbReference type="EMBL" id="CACVAX010000039">
    <property type="protein sequence ID" value="CAA6813376.1"/>
    <property type="molecule type" value="Genomic_DNA"/>
</dbReference>
<dbReference type="InterPro" id="IPR046346">
    <property type="entry name" value="Aminoacid_DH-like_N_sf"/>
</dbReference>